<accession>A0A0G8EZZ2</accession>
<feature type="transmembrane region" description="Helical" evidence="7">
    <location>
        <begin position="47"/>
        <end position="73"/>
    </location>
</feature>
<evidence type="ECO:0000256" key="3">
    <source>
        <dbReference type="ARBA" id="ARBA00022475"/>
    </source>
</evidence>
<dbReference type="PANTHER" id="PTHR32243">
    <property type="entry name" value="MALTOSE TRANSPORT SYSTEM PERMEASE-RELATED"/>
    <property type="match status" value="1"/>
</dbReference>
<dbReference type="RefSeq" id="WP_080345056.1">
    <property type="nucleotide sequence ID" value="NZ_LCYI01000020.1"/>
</dbReference>
<dbReference type="InterPro" id="IPR050901">
    <property type="entry name" value="BP-dep_ABC_trans_perm"/>
</dbReference>
<organism evidence="9 10">
    <name type="scientific">Bacillus cereus</name>
    <dbReference type="NCBI Taxonomy" id="1396"/>
    <lineage>
        <taxon>Bacteria</taxon>
        <taxon>Bacillati</taxon>
        <taxon>Bacillota</taxon>
        <taxon>Bacilli</taxon>
        <taxon>Bacillales</taxon>
        <taxon>Bacillaceae</taxon>
        <taxon>Bacillus</taxon>
        <taxon>Bacillus cereus group</taxon>
    </lineage>
</organism>
<dbReference type="InterPro" id="IPR000515">
    <property type="entry name" value="MetI-like"/>
</dbReference>
<comment type="subcellular location">
    <subcellularLocation>
        <location evidence="1 7">Cell membrane</location>
        <topology evidence="1 7">Multi-pass membrane protein</topology>
    </subcellularLocation>
</comment>
<feature type="transmembrane region" description="Helical" evidence="7">
    <location>
        <begin position="290"/>
        <end position="314"/>
    </location>
</feature>
<evidence type="ECO:0000313" key="9">
    <source>
        <dbReference type="EMBL" id="KLA29714.1"/>
    </source>
</evidence>
<keyword evidence="4 7" id="KW-0812">Transmembrane</keyword>
<evidence type="ECO:0000256" key="6">
    <source>
        <dbReference type="ARBA" id="ARBA00023136"/>
    </source>
</evidence>
<comment type="similarity">
    <text evidence="7">Belongs to the binding-protein-dependent transport system permease family.</text>
</comment>
<dbReference type="GO" id="GO:0005886">
    <property type="term" value="C:plasma membrane"/>
    <property type="evidence" value="ECO:0007669"/>
    <property type="project" value="UniProtKB-SubCell"/>
</dbReference>
<feature type="transmembrane region" description="Helical" evidence="7">
    <location>
        <begin position="149"/>
        <end position="170"/>
    </location>
</feature>
<evidence type="ECO:0000256" key="2">
    <source>
        <dbReference type="ARBA" id="ARBA00022448"/>
    </source>
</evidence>
<dbReference type="AlphaFoldDB" id="A0A0G8EZZ2"/>
<dbReference type="GO" id="GO:0055085">
    <property type="term" value="P:transmembrane transport"/>
    <property type="evidence" value="ECO:0007669"/>
    <property type="project" value="InterPro"/>
</dbReference>
<dbReference type="PANTHER" id="PTHR32243:SF24">
    <property type="entry name" value="DIACETYLCHITOBIOSE UPTAKE SYSTEM PERMEASE PROTEIN NGCG"/>
    <property type="match status" value="1"/>
</dbReference>
<evidence type="ECO:0000259" key="8">
    <source>
        <dbReference type="PROSITE" id="PS50928"/>
    </source>
</evidence>
<gene>
    <name evidence="9" type="ORF">B4077_1457</name>
</gene>
<dbReference type="InterPro" id="IPR035906">
    <property type="entry name" value="MetI-like_sf"/>
</dbReference>
<feature type="transmembrane region" description="Helical" evidence="7">
    <location>
        <begin position="190"/>
        <end position="209"/>
    </location>
</feature>
<dbReference type="Proteomes" id="UP000035214">
    <property type="component" value="Unassembled WGS sequence"/>
</dbReference>
<protein>
    <recommendedName>
        <fullName evidence="8">ABC transmembrane type-1 domain-containing protein</fullName>
    </recommendedName>
</protein>
<feature type="domain" description="ABC transmembrane type-1" evidence="8">
    <location>
        <begin position="111"/>
        <end position="314"/>
    </location>
</feature>
<dbReference type="PATRIC" id="fig|1396.428.peg.3874"/>
<evidence type="ECO:0000256" key="7">
    <source>
        <dbReference type="RuleBase" id="RU363032"/>
    </source>
</evidence>
<dbReference type="Pfam" id="PF00528">
    <property type="entry name" value="BPD_transp_1"/>
    <property type="match status" value="1"/>
</dbReference>
<dbReference type="PROSITE" id="PS50928">
    <property type="entry name" value="ABC_TM1"/>
    <property type="match status" value="1"/>
</dbReference>
<dbReference type="SUPFAM" id="SSF161098">
    <property type="entry name" value="MetI-like"/>
    <property type="match status" value="1"/>
</dbReference>
<evidence type="ECO:0000256" key="5">
    <source>
        <dbReference type="ARBA" id="ARBA00022989"/>
    </source>
</evidence>
<keyword evidence="5 7" id="KW-1133">Transmembrane helix</keyword>
<evidence type="ECO:0000256" key="4">
    <source>
        <dbReference type="ARBA" id="ARBA00022692"/>
    </source>
</evidence>
<keyword evidence="3" id="KW-1003">Cell membrane</keyword>
<dbReference type="CDD" id="cd06261">
    <property type="entry name" value="TM_PBP2"/>
    <property type="match status" value="1"/>
</dbReference>
<evidence type="ECO:0000256" key="1">
    <source>
        <dbReference type="ARBA" id="ARBA00004651"/>
    </source>
</evidence>
<reference evidence="9 10" key="1">
    <citation type="submission" date="2015-04" db="EMBL/GenBank/DDBJ databases">
        <title>Draft Genome Sequences of Eight Spore-Forming Food Isolates of Bacillus cereus Genome sequencing.</title>
        <authorList>
            <person name="Krawcyk A.O."/>
            <person name="de Jong A."/>
            <person name="Eijlander R.T."/>
            <person name="Berendsen E.M."/>
            <person name="Holsappel S."/>
            <person name="Wells-Bennik M."/>
            <person name="Kuipers O.P."/>
        </authorList>
    </citation>
    <scope>NUCLEOTIDE SEQUENCE [LARGE SCALE GENOMIC DNA]</scope>
    <source>
        <strain evidence="9 10">B4077</strain>
    </source>
</reference>
<sequence length="329" mass="36684">METQKRMNTETAYRDPKTVETKKEMIVETAYQAPKTMKSQKGMTTEAIYRCFIYVALITLAISIIIPVAWVFLASVKQNSEFYGSPWAMPKSFYFQNFIDAFQKANMGTYMLNSVMVTALALLILLIVALPAAYVLARYTFRGSKLINTFFKAGLFINVNYIVVPIFLMLLDGDTFLQGQLGDGFLLDNLFILAVVYAATALPFTIYLLNSFFQSLPSTYEEAALVDGAGYFKTMISVMIPIARPSIIAVILFNFLAFWNEYIIALTLIPGPNKTLPVGLMNLMAAQKSAANYGQMYAGMVLVMLPTLILYIIVQKKLTQGMSLGGLKD</sequence>
<name>A0A0G8EZZ2_BACCE</name>
<proteinExistence type="inferred from homology"/>
<keyword evidence="6 7" id="KW-0472">Membrane</keyword>
<keyword evidence="2 7" id="KW-0813">Transport</keyword>
<dbReference type="Gene3D" id="1.10.3720.10">
    <property type="entry name" value="MetI-like"/>
    <property type="match status" value="1"/>
</dbReference>
<comment type="caution">
    <text evidence="9">The sequence shown here is derived from an EMBL/GenBank/DDBJ whole genome shotgun (WGS) entry which is preliminary data.</text>
</comment>
<dbReference type="EMBL" id="LCYI01000020">
    <property type="protein sequence ID" value="KLA29714.1"/>
    <property type="molecule type" value="Genomic_DNA"/>
</dbReference>
<feature type="transmembrane region" description="Helical" evidence="7">
    <location>
        <begin position="115"/>
        <end position="137"/>
    </location>
</feature>
<feature type="transmembrane region" description="Helical" evidence="7">
    <location>
        <begin position="247"/>
        <end position="270"/>
    </location>
</feature>
<evidence type="ECO:0000313" key="10">
    <source>
        <dbReference type="Proteomes" id="UP000035214"/>
    </source>
</evidence>